<proteinExistence type="predicted"/>
<feature type="region of interest" description="Disordered" evidence="1">
    <location>
        <begin position="1"/>
        <end position="26"/>
    </location>
</feature>
<evidence type="ECO:0000259" key="2">
    <source>
        <dbReference type="Pfam" id="PF09350"/>
    </source>
</evidence>
<dbReference type="InterPro" id="IPR018961">
    <property type="entry name" value="DnaJ_homolog_subfam-C_membr-28"/>
</dbReference>
<organism evidence="3 4">
    <name type="scientific">Paenibacillus azoreducens</name>
    <dbReference type="NCBI Taxonomy" id="116718"/>
    <lineage>
        <taxon>Bacteria</taxon>
        <taxon>Bacillati</taxon>
        <taxon>Bacillota</taxon>
        <taxon>Bacilli</taxon>
        <taxon>Bacillales</taxon>
        <taxon>Paenibacillaceae</taxon>
        <taxon>Paenibacillus</taxon>
    </lineage>
</organism>
<gene>
    <name evidence="3" type="ORF">J34TS1_31540</name>
</gene>
<evidence type="ECO:0000313" key="3">
    <source>
        <dbReference type="EMBL" id="GIO48389.1"/>
    </source>
</evidence>
<dbReference type="AlphaFoldDB" id="A0A919YDD6"/>
<dbReference type="PANTHER" id="PTHR39158">
    <property type="entry name" value="OS08G0560600 PROTEIN"/>
    <property type="match status" value="1"/>
</dbReference>
<feature type="domain" description="DnaJ homologue subfamily C member 28 conserved" evidence="2">
    <location>
        <begin position="30"/>
        <end position="89"/>
    </location>
</feature>
<sequence length="142" mass="15878">MDFNHKKAGRQEEEGNAGENCRDMSGRGSLVESAVDEFAKNGGFDDLPGKGKPLKIEQGDVLTSVMRNANYQPPWIELRKEIAADIKHLADQKQAGHIKDLETGLEGVNQKIRKFNRIVPNPLLQKGLISIENVHTAYEKWV</sequence>
<dbReference type="PANTHER" id="PTHR39158:SF1">
    <property type="entry name" value="DNAJ HOMOLOG SUBFAMILY C MEMBER 28"/>
    <property type="match status" value="1"/>
</dbReference>
<evidence type="ECO:0000313" key="4">
    <source>
        <dbReference type="Proteomes" id="UP000682811"/>
    </source>
</evidence>
<comment type="caution">
    <text evidence="3">The sequence shown here is derived from an EMBL/GenBank/DDBJ whole genome shotgun (WGS) entry which is preliminary data.</text>
</comment>
<dbReference type="EMBL" id="BORT01000013">
    <property type="protein sequence ID" value="GIO48389.1"/>
    <property type="molecule type" value="Genomic_DNA"/>
</dbReference>
<accession>A0A919YDD6</accession>
<dbReference type="Proteomes" id="UP000682811">
    <property type="component" value="Unassembled WGS sequence"/>
</dbReference>
<protein>
    <recommendedName>
        <fullName evidence="2">DnaJ homologue subfamily C member 28 conserved domain-containing protein</fullName>
    </recommendedName>
</protein>
<evidence type="ECO:0000256" key="1">
    <source>
        <dbReference type="SAM" id="MobiDB-lite"/>
    </source>
</evidence>
<keyword evidence="4" id="KW-1185">Reference proteome</keyword>
<dbReference type="RefSeq" id="WP_212979053.1">
    <property type="nucleotide sequence ID" value="NZ_AP025343.1"/>
</dbReference>
<dbReference type="InterPro" id="IPR052573">
    <property type="entry name" value="DnaJ_C_subfamily_28"/>
</dbReference>
<dbReference type="Pfam" id="PF09350">
    <property type="entry name" value="DJC28_CD"/>
    <property type="match status" value="1"/>
</dbReference>
<reference evidence="3 4" key="1">
    <citation type="submission" date="2021-03" db="EMBL/GenBank/DDBJ databases">
        <title>Antimicrobial resistance genes in bacteria isolated from Japanese honey, and their potential for conferring macrolide and lincosamide resistance in the American foulbrood pathogen Paenibacillus larvae.</title>
        <authorList>
            <person name="Okamoto M."/>
            <person name="Kumagai M."/>
            <person name="Kanamori H."/>
            <person name="Takamatsu D."/>
        </authorList>
    </citation>
    <scope>NUCLEOTIDE SEQUENCE [LARGE SCALE GENOMIC DNA]</scope>
    <source>
        <strain evidence="3 4">J34TS1</strain>
    </source>
</reference>
<name>A0A919YDD6_9BACL</name>